<feature type="region of interest" description="Disordered" evidence="1">
    <location>
        <begin position="104"/>
        <end position="144"/>
    </location>
</feature>
<evidence type="ECO:0000256" key="1">
    <source>
        <dbReference type="SAM" id="MobiDB-lite"/>
    </source>
</evidence>
<dbReference type="AlphaFoldDB" id="A0A8H6ZC97"/>
<reference evidence="2" key="1">
    <citation type="submission" date="2020-05" db="EMBL/GenBank/DDBJ databases">
        <title>Mycena genomes resolve the evolution of fungal bioluminescence.</title>
        <authorList>
            <person name="Tsai I.J."/>
        </authorList>
    </citation>
    <scope>NUCLEOTIDE SEQUENCE</scope>
    <source>
        <strain evidence="2">160909Yilan</strain>
    </source>
</reference>
<dbReference type="OrthoDB" id="3057508at2759"/>
<organism evidence="2 3">
    <name type="scientific">Mycena sanguinolenta</name>
    <dbReference type="NCBI Taxonomy" id="230812"/>
    <lineage>
        <taxon>Eukaryota</taxon>
        <taxon>Fungi</taxon>
        <taxon>Dikarya</taxon>
        <taxon>Basidiomycota</taxon>
        <taxon>Agaricomycotina</taxon>
        <taxon>Agaricomycetes</taxon>
        <taxon>Agaricomycetidae</taxon>
        <taxon>Agaricales</taxon>
        <taxon>Marasmiineae</taxon>
        <taxon>Mycenaceae</taxon>
        <taxon>Mycena</taxon>
    </lineage>
</organism>
<evidence type="ECO:0000313" key="3">
    <source>
        <dbReference type="Proteomes" id="UP000623467"/>
    </source>
</evidence>
<comment type="caution">
    <text evidence="2">The sequence shown here is derived from an EMBL/GenBank/DDBJ whole genome shotgun (WGS) entry which is preliminary data.</text>
</comment>
<sequence>MTGENDTSLTHIGNNSVKQEPVDLELISWDNTKAPFIPRRDKALKREAMHLQEGALPSSTLQDWLDHYCPPVTPVRGPKYYRRKHAELIACDAAKKAAKKLKRHTPPAVATKPHHPRISPNLLGPHTKTKERREEEELRAQKHAKATIRVSRFVPLRAVALRGGLRVYRKAF</sequence>
<accession>A0A8H6ZC97</accession>
<feature type="compositionally biased region" description="Basic and acidic residues" evidence="1">
    <location>
        <begin position="131"/>
        <end position="140"/>
    </location>
</feature>
<evidence type="ECO:0000313" key="2">
    <source>
        <dbReference type="EMBL" id="KAF7373656.1"/>
    </source>
</evidence>
<gene>
    <name evidence="2" type="ORF">MSAN_00576400</name>
</gene>
<dbReference type="EMBL" id="JACAZH010000003">
    <property type="protein sequence ID" value="KAF7373656.1"/>
    <property type="molecule type" value="Genomic_DNA"/>
</dbReference>
<name>A0A8H6ZC97_9AGAR</name>
<proteinExistence type="predicted"/>
<dbReference type="Proteomes" id="UP000623467">
    <property type="component" value="Unassembled WGS sequence"/>
</dbReference>
<protein>
    <submittedName>
        <fullName evidence="2">Uncharacterized protein</fullName>
    </submittedName>
</protein>
<keyword evidence="3" id="KW-1185">Reference proteome</keyword>